<reference evidence="1 2" key="1">
    <citation type="journal article" date="2023" name="Nucleic Acids Res.">
        <title>The hologenome of Daphnia magna reveals possible DNA methylation and microbiome-mediated evolution of the host genome.</title>
        <authorList>
            <person name="Chaturvedi A."/>
            <person name="Li X."/>
            <person name="Dhandapani V."/>
            <person name="Marshall H."/>
            <person name="Kissane S."/>
            <person name="Cuenca-Cambronero M."/>
            <person name="Asole G."/>
            <person name="Calvet F."/>
            <person name="Ruiz-Romero M."/>
            <person name="Marangio P."/>
            <person name="Guigo R."/>
            <person name="Rago D."/>
            <person name="Mirbahai L."/>
            <person name="Eastwood N."/>
            <person name="Colbourne J.K."/>
            <person name="Zhou J."/>
            <person name="Mallon E."/>
            <person name="Orsini L."/>
        </authorList>
    </citation>
    <scope>NUCLEOTIDE SEQUENCE [LARGE SCALE GENOMIC DNA]</scope>
    <source>
        <strain evidence="1">LRV0_1</strain>
    </source>
</reference>
<proteinExistence type="predicted"/>
<keyword evidence="2" id="KW-1185">Reference proteome</keyword>
<evidence type="ECO:0000313" key="1">
    <source>
        <dbReference type="EMBL" id="KAK4026360.1"/>
    </source>
</evidence>
<protein>
    <submittedName>
        <fullName evidence="1">Uncharacterized protein</fullName>
    </submittedName>
</protein>
<evidence type="ECO:0000313" key="2">
    <source>
        <dbReference type="Proteomes" id="UP001234178"/>
    </source>
</evidence>
<gene>
    <name evidence="1" type="ORF">OUZ56_015363</name>
</gene>
<name>A0ABR0AMP5_9CRUS</name>
<dbReference type="EMBL" id="JAOYFB010000038">
    <property type="protein sequence ID" value="KAK4026360.1"/>
    <property type="molecule type" value="Genomic_DNA"/>
</dbReference>
<organism evidence="1 2">
    <name type="scientific">Daphnia magna</name>
    <dbReference type="NCBI Taxonomy" id="35525"/>
    <lineage>
        <taxon>Eukaryota</taxon>
        <taxon>Metazoa</taxon>
        <taxon>Ecdysozoa</taxon>
        <taxon>Arthropoda</taxon>
        <taxon>Crustacea</taxon>
        <taxon>Branchiopoda</taxon>
        <taxon>Diplostraca</taxon>
        <taxon>Cladocera</taxon>
        <taxon>Anomopoda</taxon>
        <taxon>Daphniidae</taxon>
        <taxon>Daphnia</taxon>
    </lineage>
</organism>
<sequence>MLRLAAGGGGYIGERALVMTICLTQNRNNIRWIRRSAGLVRKRISRKDKVVLYHPAFRLLPIKGSGLLCVAAIASTRVIDGQGSE</sequence>
<accession>A0ABR0AMP5</accession>
<dbReference type="Proteomes" id="UP001234178">
    <property type="component" value="Unassembled WGS sequence"/>
</dbReference>
<comment type="caution">
    <text evidence="1">The sequence shown here is derived from an EMBL/GenBank/DDBJ whole genome shotgun (WGS) entry which is preliminary data.</text>
</comment>